<evidence type="ECO:0000256" key="1">
    <source>
        <dbReference type="ARBA" id="ARBA00007317"/>
    </source>
</evidence>
<evidence type="ECO:0000256" key="7">
    <source>
        <dbReference type="ARBA" id="ARBA00025211"/>
    </source>
</evidence>
<dbReference type="RefSeq" id="WP_110172990.1">
    <property type="nucleotide sequence ID" value="NZ_CP015136.1"/>
</dbReference>
<dbReference type="EMBL" id="CP015136">
    <property type="protein sequence ID" value="AMY11442.1"/>
    <property type="molecule type" value="Genomic_DNA"/>
</dbReference>
<proteinExistence type="inferred from homology"/>
<comment type="function">
    <text evidence="7">The pyruvate dehydrogenase complex catalyzes the overall conversion of pyruvate to acetyl-CoA and CO(2). It contains multiple copies of three enzymatic components: pyruvate dehydrogenase (E1), dihydrolipoamide acetyltransferase (E2) and lipoamide dehydrogenase (E3).</text>
</comment>
<dbReference type="OrthoDB" id="9805770at2"/>
<feature type="compositionally biased region" description="Low complexity" evidence="10">
    <location>
        <begin position="105"/>
        <end position="125"/>
    </location>
</feature>
<dbReference type="GO" id="GO:0004742">
    <property type="term" value="F:dihydrolipoyllysine-residue acetyltransferase activity"/>
    <property type="evidence" value="ECO:0007669"/>
    <property type="project" value="UniProtKB-UniRule"/>
</dbReference>
<keyword evidence="4" id="KW-0677">Repeat</keyword>
<evidence type="ECO:0000256" key="8">
    <source>
        <dbReference type="ARBA" id="ARBA00048370"/>
    </source>
</evidence>
<name>A0A143PS73_LUTPR</name>
<dbReference type="GO" id="GO:0005737">
    <property type="term" value="C:cytoplasm"/>
    <property type="evidence" value="ECO:0007669"/>
    <property type="project" value="TreeGrafter"/>
</dbReference>
<feature type="domain" description="Peripheral subunit-binding (PSBD)" evidence="12">
    <location>
        <begin position="272"/>
        <end position="309"/>
    </location>
</feature>
<dbReference type="AlphaFoldDB" id="A0A143PS73"/>
<dbReference type="EC" id="2.3.1.12" evidence="9"/>
<feature type="region of interest" description="Disordered" evidence="10">
    <location>
        <begin position="211"/>
        <end position="273"/>
    </location>
</feature>
<dbReference type="GO" id="GO:0031405">
    <property type="term" value="F:lipoic acid binding"/>
    <property type="evidence" value="ECO:0007669"/>
    <property type="project" value="TreeGrafter"/>
</dbReference>
<comment type="catalytic activity">
    <reaction evidence="8 9">
        <text>N(6)-[(R)-dihydrolipoyl]-L-lysyl-[protein] + acetyl-CoA = N(6)-[(R)-S(8)-acetyldihydrolipoyl]-L-lysyl-[protein] + CoA</text>
        <dbReference type="Rhea" id="RHEA:17017"/>
        <dbReference type="Rhea" id="RHEA-COMP:10475"/>
        <dbReference type="Rhea" id="RHEA-COMP:10478"/>
        <dbReference type="ChEBI" id="CHEBI:57287"/>
        <dbReference type="ChEBI" id="CHEBI:57288"/>
        <dbReference type="ChEBI" id="CHEBI:83100"/>
        <dbReference type="ChEBI" id="CHEBI:83111"/>
        <dbReference type="EC" id="2.3.1.12"/>
    </reaction>
</comment>
<dbReference type="PATRIC" id="fig|1813736.3.peg.4949"/>
<dbReference type="InterPro" id="IPR006256">
    <property type="entry name" value="AcTrfase_Pyrv_DH_cplx"/>
</dbReference>
<evidence type="ECO:0000256" key="3">
    <source>
        <dbReference type="ARBA" id="ARBA00022679"/>
    </source>
</evidence>
<comment type="cofactor">
    <cofactor evidence="9">
        <name>(R)-lipoate</name>
        <dbReference type="ChEBI" id="CHEBI:83088"/>
    </cofactor>
    <text evidence="9">Binds 2 lipoyl cofactors covalently.</text>
</comment>
<keyword evidence="3 9" id="KW-0808">Transferase</keyword>
<keyword evidence="13" id="KW-0670">Pyruvate</keyword>
<dbReference type="InterPro" id="IPR036625">
    <property type="entry name" value="E3-bd_dom_sf"/>
</dbReference>
<dbReference type="PANTHER" id="PTHR43178">
    <property type="entry name" value="DIHYDROLIPOAMIDE ACETYLTRANSFERASE COMPONENT OF PYRUVATE DEHYDROGENASE COMPLEX"/>
    <property type="match status" value="1"/>
</dbReference>
<dbReference type="InterPro" id="IPR000089">
    <property type="entry name" value="Biotin_lipoyl"/>
</dbReference>
<dbReference type="PROSITE" id="PS00189">
    <property type="entry name" value="LIPOYL"/>
    <property type="match status" value="2"/>
</dbReference>
<dbReference type="InterPro" id="IPR011053">
    <property type="entry name" value="Single_hybrid_motif"/>
</dbReference>
<accession>A0A143PS73</accession>
<evidence type="ECO:0000259" key="12">
    <source>
        <dbReference type="PROSITE" id="PS51826"/>
    </source>
</evidence>
<dbReference type="CDD" id="cd06849">
    <property type="entry name" value="lipoyl_domain"/>
    <property type="match status" value="2"/>
</dbReference>
<evidence type="ECO:0000313" key="13">
    <source>
        <dbReference type="EMBL" id="AMY11442.1"/>
    </source>
</evidence>
<dbReference type="Proteomes" id="UP000076079">
    <property type="component" value="Chromosome"/>
</dbReference>
<dbReference type="Pfam" id="PF00364">
    <property type="entry name" value="Biotin_lipoyl"/>
    <property type="match status" value="2"/>
</dbReference>
<dbReference type="InterPro" id="IPR004167">
    <property type="entry name" value="PSBD"/>
</dbReference>
<dbReference type="Pfam" id="PF02817">
    <property type="entry name" value="E3_binding"/>
    <property type="match status" value="1"/>
</dbReference>
<dbReference type="STRING" id="1855912.LuPra_04692"/>
<protein>
    <recommendedName>
        <fullName evidence="9">Acetyltransferase component of pyruvate dehydrogenase complex</fullName>
        <ecNumber evidence="9">2.3.1.12</ecNumber>
    </recommendedName>
</protein>
<dbReference type="InterPro" id="IPR003016">
    <property type="entry name" value="2-oxoA_DH_lipoyl-BS"/>
</dbReference>
<comment type="subunit">
    <text evidence="2 9">Forms a 24-polypeptide structural core with octahedral symmetry.</text>
</comment>
<dbReference type="InterPro" id="IPR001078">
    <property type="entry name" value="2-oxoacid_DH_actylTfrase"/>
</dbReference>
<feature type="domain" description="Lipoyl-binding" evidence="11">
    <location>
        <begin position="130"/>
        <end position="205"/>
    </location>
</feature>
<evidence type="ECO:0000256" key="5">
    <source>
        <dbReference type="ARBA" id="ARBA00022823"/>
    </source>
</evidence>
<dbReference type="Gene3D" id="3.30.559.10">
    <property type="entry name" value="Chloramphenicol acetyltransferase-like domain"/>
    <property type="match status" value="1"/>
</dbReference>
<evidence type="ECO:0000256" key="6">
    <source>
        <dbReference type="ARBA" id="ARBA00023315"/>
    </source>
</evidence>
<keyword evidence="5 9" id="KW-0450">Lipoyl</keyword>
<dbReference type="FunFam" id="3.30.559.10:FF:000004">
    <property type="entry name" value="Acetyltransferase component of pyruvate dehydrogenase complex"/>
    <property type="match status" value="1"/>
</dbReference>
<evidence type="ECO:0000256" key="4">
    <source>
        <dbReference type="ARBA" id="ARBA00022737"/>
    </source>
</evidence>
<dbReference type="Pfam" id="PF00198">
    <property type="entry name" value="2-oxoacid_dh"/>
    <property type="match status" value="1"/>
</dbReference>
<feature type="domain" description="Lipoyl-binding" evidence="11">
    <location>
        <begin position="2"/>
        <end position="77"/>
    </location>
</feature>
<evidence type="ECO:0000256" key="2">
    <source>
        <dbReference type="ARBA" id="ARBA00011484"/>
    </source>
</evidence>
<dbReference type="Gene3D" id="2.40.50.100">
    <property type="match status" value="2"/>
</dbReference>
<feature type="region of interest" description="Disordered" evidence="10">
    <location>
        <begin position="105"/>
        <end position="129"/>
    </location>
</feature>
<gene>
    <name evidence="13" type="primary">aceF</name>
    <name evidence="13" type="ORF">LuPra_04692</name>
</gene>
<dbReference type="PANTHER" id="PTHR43178:SF2">
    <property type="entry name" value="DIHYDROLIPOYLLYSINE-RESIDUE ACETYLTRANSFERASE COMPONENT OF PYRUVATE DEHYDROGENASE COMPLEX"/>
    <property type="match status" value="1"/>
</dbReference>
<dbReference type="SUPFAM" id="SSF51230">
    <property type="entry name" value="Single hybrid motif"/>
    <property type="match status" value="2"/>
</dbReference>
<evidence type="ECO:0000313" key="14">
    <source>
        <dbReference type="Proteomes" id="UP000076079"/>
    </source>
</evidence>
<keyword evidence="6 9" id="KW-0012">Acyltransferase</keyword>
<feature type="compositionally biased region" description="Low complexity" evidence="10">
    <location>
        <begin position="218"/>
        <end position="235"/>
    </location>
</feature>
<organism evidence="13 14">
    <name type="scientific">Luteitalea pratensis</name>
    <dbReference type="NCBI Taxonomy" id="1855912"/>
    <lineage>
        <taxon>Bacteria</taxon>
        <taxon>Pseudomonadati</taxon>
        <taxon>Acidobacteriota</taxon>
        <taxon>Vicinamibacteria</taxon>
        <taxon>Vicinamibacterales</taxon>
        <taxon>Vicinamibacteraceae</taxon>
        <taxon>Luteitalea</taxon>
    </lineage>
</organism>
<dbReference type="PROSITE" id="PS51826">
    <property type="entry name" value="PSBD"/>
    <property type="match status" value="1"/>
</dbReference>
<evidence type="ECO:0000259" key="11">
    <source>
        <dbReference type="PROSITE" id="PS50968"/>
    </source>
</evidence>
<dbReference type="SUPFAM" id="SSF47005">
    <property type="entry name" value="Peripheral subunit-binding domain of 2-oxo acid dehydrogenase complex"/>
    <property type="match status" value="1"/>
</dbReference>
<reference evidence="14" key="2">
    <citation type="submission" date="2016-04" db="EMBL/GenBank/DDBJ databases">
        <title>First Complete Genome Sequence of a Subdivision 6 Acidobacterium.</title>
        <authorList>
            <person name="Huang S."/>
            <person name="Vieira S."/>
            <person name="Bunk B."/>
            <person name="Riedel T."/>
            <person name="Sproeer C."/>
            <person name="Overmann J."/>
        </authorList>
    </citation>
    <scope>NUCLEOTIDE SEQUENCE [LARGE SCALE GENOMIC DNA]</scope>
    <source>
        <strain evidence="14">DSM 100886 HEG_-6_39</strain>
    </source>
</reference>
<dbReference type="SUPFAM" id="SSF52777">
    <property type="entry name" value="CoA-dependent acyltransferases"/>
    <property type="match status" value="1"/>
</dbReference>
<keyword evidence="14" id="KW-1185">Reference proteome</keyword>
<feature type="compositionally biased region" description="Low complexity" evidence="10">
    <location>
        <begin position="243"/>
        <end position="265"/>
    </location>
</feature>
<sequence>MANEMTLPSLGENIKAGDVLRVLIKAGDAVTVDQPVLELETDKATVEVPSTLAGTVAEVRVKDGDRIDVGQVVFTVSGDAATAPAKPASGAPAVGQAAAAVDAQDAAPAGGKAAPPSPRTAAAPSSGGGRIEVTIPSLGENVKGGDVLHVLVKVGDTVAVEQGILELETDKATVEVPSPSAGVVKEVAVKDGDQVAVGQLVLVLEGTGIGEPAPPSTAGPATPGAAAAAQAATPERQAEKGQPMAPAARAAAPVAPKGAGTGAVAPPRPNVPAAPSVRRLARELGLDIADVPGSGKSGRISETDVRAHAKNVITGKVAGPAGAAPTGGGFAYEPLPDFSVYGAVERKAMRGIRRKTAEHMVASWHTIPHVTQCEKVDITALEQLRKQFGKRVEAGGGKLTVTSIITKVIAVGMRKFPQFNTSVDLAAEEVIYKSYVNIGIAVDTERGLLVPVLRDVDTKSITQISAELAQLAEKARSGKLSMDEMSGGCFTITNLGGIGGTHFTPIVNHPEVAIMGMSRSAMEPVWNGTSFEPRLMMPLSLSYDHRIIDGADAMRFLRFVAEALEQPFLLAL</sequence>
<comment type="similarity">
    <text evidence="1 9">Belongs to the 2-oxoacid dehydrogenase family.</text>
</comment>
<dbReference type="NCBIfam" id="TIGR01348">
    <property type="entry name" value="PDHac_trf_long"/>
    <property type="match status" value="1"/>
</dbReference>
<evidence type="ECO:0000256" key="9">
    <source>
        <dbReference type="RuleBase" id="RU361137"/>
    </source>
</evidence>
<dbReference type="InterPro" id="IPR023213">
    <property type="entry name" value="CAT-like_dom_sf"/>
</dbReference>
<dbReference type="GO" id="GO:0045254">
    <property type="term" value="C:pyruvate dehydrogenase complex"/>
    <property type="evidence" value="ECO:0007669"/>
    <property type="project" value="UniProtKB-UniRule"/>
</dbReference>
<dbReference type="Gene3D" id="4.10.320.10">
    <property type="entry name" value="E3-binding domain"/>
    <property type="match status" value="1"/>
</dbReference>
<dbReference type="InterPro" id="IPR050743">
    <property type="entry name" value="2-oxoacid_DH_E2_comp"/>
</dbReference>
<dbReference type="PROSITE" id="PS50968">
    <property type="entry name" value="BIOTINYL_LIPOYL"/>
    <property type="match status" value="2"/>
</dbReference>
<dbReference type="KEGG" id="abac:LuPra_04692"/>
<evidence type="ECO:0000256" key="10">
    <source>
        <dbReference type="SAM" id="MobiDB-lite"/>
    </source>
</evidence>
<reference evidence="13 14" key="1">
    <citation type="journal article" date="2016" name="Genome Announc.">
        <title>First Complete Genome Sequence of a Subdivision 6 Acidobacterium Strain.</title>
        <authorList>
            <person name="Huang S."/>
            <person name="Vieira S."/>
            <person name="Bunk B."/>
            <person name="Riedel T."/>
            <person name="Sproer C."/>
            <person name="Overmann J."/>
        </authorList>
    </citation>
    <scope>NUCLEOTIDE SEQUENCE [LARGE SCALE GENOMIC DNA]</scope>
    <source>
        <strain evidence="14">DSM 100886 HEG_-6_39</strain>
    </source>
</reference>